<dbReference type="EMBL" id="DS469531">
    <property type="protein sequence ID" value="EDO46002.1"/>
    <property type="molecule type" value="Genomic_DNA"/>
</dbReference>
<organism evidence="3 4">
    <name type="scientific">Nematostella vectensis</name>
    <name type="common">Starlet sea anemone</name>
    <dbReference type="NCBI Taxonomy" id="45351"/>
    <lineage>
        <taxon>Eukaryota</taxon>
        <taxon>Metazoa</taxon>
        <taxon>Cnidaria</taxon>
        <taxon>Anthozoa</taxon>
        <taxon>Hexacorallia</taxon>
        <taxon>Actiniaria</taxon>
        <taxon>Edwardsiidae</taxon>
        <taxon>Nematostella</taxon>
    </lineage>
</organism>
<dbReference type="STRING" id="45351.A7RRF5"/>
<dbReference type="InterPro" id="IPR027989">
    <property type="entry name" value="DUF4461"/>
</dbReference>
<dbReference type="HOGENOM" id="CLU_025230_0_0_1"/>
<dbReference type="GO" id="GO:0005739">
    <property type="term" value="C:mitochondrion"/>
    <property type="evidence" value="ECO:0000318"/>
    <property type="project" value="GO_Central"/>
</dbReference>
<dbReference type="InterPro" id="IPR028031">
    <property type="entry name" value="DUF4460"/>
</dbReference>
<dbReference type="eggNOG" id="ENOG502QTGC">
    <property type="taxonomic scope" value="Eukaryota"/>
</dbReference>
<accession>A7RRF5</accession>
<evidence type="ECO:0000313" key="4">
    <source>
        <dbReference type="Proteomes" id="UP000001593"/>
    </source>
</evidence>
<dbReference type="InterPro" id="IPR027986">
    <property type="entry name" value="TCAIM"/>
</dbReference>
<reference evidence="3 4" key="1">
    <citation type="journal article" date="2007" name="Science">
        <title>Sea anemone genome reveals ancestral eumetazoan gene repertoire and genomic organization.</title>
        <authorList>
            <person name="Putnam N.H."/>
            <person name="Srivastava M."/>
            <person name="Hellsten U."/>
            <person name="Dirks B."/>
            <person name="Chapman J."/>
            <person name="Salamov A."/>
            <person name="Terry A."/>
            <person name="Shapiro H."/>
            <person name="Lindquist E."/>
            <person name="Kapitonov V.V."/>
            <person name="Jurka J."/>
            <person name="Genikhovich G."/>
            <person name="Grigoriev I.V."/>
            <person name="Lucas S.M."/>
            <person name="Steele R.E."/>
            <person name="Finnerty J.R."/>
            <person name="Technau U."/>
            <person name="Martindale M.Q."/>
            <person name="Rokhsar D.S."/>
        </authorList>
    </citation>
    <scope>NUCLEOTIDE SEQUENCE [LARGE SCALE GENOMIC DNA]</scope>
    <source>
        <strain evidence="4">CH2 X CH6</strain>
    </source>
</reference>
<dbReference type="Pfam" id="PF14688">
    <property type="entry name" value="DUF4461"/>
    <property type="match status" value="1"/>
</dbReference>
<proteinExistence type="predicted"/>
<evidence type="ECO:0008006" key="5">
    <source>
        <dbReference type="Google" id="ProtNLM"/>
    </source>
</evidence>
<dbReference type="InParanoid" id="A7RRF5"/>
<sequence>MFCRLYSRVKARSVRNGTYIRPVYYRVKARSVRNGTYIRPVYYRVKARSVRNGTYIRPVYYRVKARSVRNGTYIRPVYYRVKARSLGTTLTARLLSNQQTKAALKPFYFAVHPDLFGQHPTQRATNEDSLKRLNSYIDNLENKYPVSPTHLTFYIKDDEQVEQEKFKTVRISLYSRDLGYTVSQILKSCGMIKDFVAVDPVSTPGSLDWLQVYSKYGDKWNAHKFHKKPEITLHSFLDTHSEESRDKLRNSLLDCEEVSRLSRDVCEEFGLAEMKMDCGWSCSACLGSLRNFTQLCREKRHEILTGRRLHFTSWTGVDPTGRVMLGIQDVPQFWLSLFGSLEDYDVLVHQVPLWEARLSTALGGLRIHNSPSSPSVAVTEYLHNLHRLVMGLRRLNYGRTGHAVNPGTYKDLHASVLSPSGSLTLSSCGEIRIPASTPGDILLKFLEKSALLAHQRRQDSHRIASQEEQLISHCMNALSLHLLTRDECVSAHEMITCCNRLAKLPAKSLSGLRLVISKYYHANSDGTLCIPWDWK</sequence>
<name>A7RRF5_NEMVE</name>
<dbReference type="Proteomes" id="UP000001593">
    <property type="component" value="Unassembled WGS sequence"/>
</dbReference>
<protein>
    <recommendedName>
        <fullName evidence="5">T-cell activation inhibitor, mitochondrial</fullName>
    </recommendedName>
</protein>
<dbReference type="Pfam" id="PF14687">
    <property type="entry name" value="DUF4460"/>
    <property type="match status" value="1"/>
</dbReference>
<feature type="domain" description="DUF4461" evidence="2">
    <location>
        <begin position="232"/>
        <end position="535"/>
    </location>
</feature>
<evidence type="ECO:0000259" key="2">
    <source>
        <dbReference type="Pfam" id="PF14688"/>
    </source>
</evidence>
<dbReference type="PANTHER" id="PTHR31596">
    <property type="entry name" value="T-CELL ACTIVATION INHIBITOR, MITOCHONDRIAL"/>
    <property type="match status" value="1"/>
</dbReference>
<keyword evidence="4" id="KW-1185">Reference proteome</keyword>
<gene>
    <name evidence="3" type="ORF">NEMVEDRAFT_v1g240153</name>
</gene>
<dbReference type="PANTHER" id="PTHR31596:SF1">
    <property type="entry name" value="T-CELL ACTIVATION INHIBITOR, MITOCHONDRIAL"/>
    <property type="match status" value="1"/>
</dbReference>
<feature type="domain" description="DUF4460" evidence="1">
    <location>
        <begin position="93"/>
        <end position="190"/>
    </location>
</feature>
<dbReference type="AlphaFoldDB" id="A7RRF5"/>
<dbReference type="OMA" id="KLHISHY"/>
<evidence type="ECO:0000313" key="3">
    <source>
        <dbReference type="EMBL" id="EDO46002.1"/>
    </source>
</evidence>
<dbReference type="PhylomeDB" id="A7RRF5"/>
<evidence type="ECO:0000259" key="1">
    <source>
        <dbReference type="Pfam" id="PF14687"/>
    </source>
</evidence>